<reference evidence="2" key="1">
    <citation type="submission" date="2022-06" db="EMBL/GenBank/DDBJ databases">
        <authorList>
            <person name="Dietemann V."/>
            <person name="Ory F."/>
            <person name="Dainat B."/>
            <person name="Oberhansli S."/>
        </authorList>
    </citation>
    <scope>NUCLEOTIDE SEQUENCE</scope>
    <source>
        <strain evidence="2">Ena-SAMPLE-TAB-26-04-2022-14:26:32:270-5432</strain>
    </source>
</reference>
<dbReference type="Gene3D" id="1.10.260.40">
    <property type="entry name" value="lambda repressor-like DNA-binding domains"/>
    <property type="match status" value="1"/>
</dbReference>
<evidence type="ECO:0000313" key="3">
    <source>
        <dbReference type="Proteomes" id="UP001154322"/>
    </source>
</evidence>
<dbReference type="InterPro" id="IPR039418">
    <property type="entry name" value="LexA-like"/>
</dbReference>
<dbReference type="InterPro" id="IPR010982">
    <property type="entry name" value="Lambda_DNA-bd_dom_sf"/>
</dbReference>
<feature type="domain" description="HTH cro/C1-type" evidence="1">
    <location>
        <begin position="14"/>
        <end position="68"/>
    </location>
</feature>
<dbReference type="InterPro" id="IPR001387">
    <property type="entry name" value="Cro/C1-type_HTH"/>
</dbReference>
<dbReference type="SUPFAM" id="SSF47413">
    <property type="entry name" value="lambda repressor-like DNA-binding domains"/>
    <property type="match status" value="1"/>
</dbReference>
<dbReference type="Gene3D" id="2.10.109.10">
    <property type="entry name" value="Umud Fragment, subunit A"/>
    <property type="match status" value="1"/>
</dbReference>
<comment type="caution">
    <text evidence="2">The sequence shown here is derived from an EMBL/GenBank/DDBJ whole genome shotgun (WGS) entry which is preliminary data.</text>
</comment>
<gene>
    <name evidence="2" type="ORF">WJ0W_002334</name>
</gene>
<dbReference type="InterPro" id="IPR050077">
    <property type="entry name" value="LexA_repressor"/>
</dbReference>
<name>A0ABM9G0H1_9BACL</name>
<dbReference type="EMBL" id="CALYLO010000002">
    <property type="protein sequence ID" value="CAH8245104.1"/>
    <property type="molecule type" value="Genomic_DNA"/>
</dbReference>
<dbReference type="Proteomes" id="UP001154322">
    <property type="component" value="Unassembled WGS sequence"/>
</dbReference>
<dbReference type="SMART" id="SM00530">
    <property type="entry name" value="HTH_XRE"/>
    <property type="match status" value="1"/>
</dbReference>
<sequence>MILKSAREILAENLQRLIDSKRIDQRVLAEHLGVSDSAVSQWLSGDKYPRIDKIQKIADFFNVPKSRLTEEQPSNLIHATPKTVRIPLLGVIACGVPILAEENVAEYIYESPDRLPSGNLFYLRAKGTSMEPTIPDGSLVLIREQPEVEPGEIAAVLVNGDTEATLKRIKRQGEIVILMPDNLEHEPIIITPDNPIRIIGRAIQFTQTL</sequence>
<dbReference type="Pfam" id="PF00717">
    <property type="entry name" value="Peptidase_S24"/>
    <property type="match status" value="1"/>
</dbReference>
<accession>A0ABM9G0H1</accession>
<evidence type="ECO:0000259" key="1">
    <source>
        <dbReference type="PROSITE" id="PS50943"/>
    </source>
</evidence>
<keyword evidence="3" id="KW-1185">Reference proteome</keyword>
<dbReference type="CDD" id="cd00093">
    <property type="entry name" value="HTH_XRE"/>
    <property type="match status" value="1"/>
</dbReference>
<evidence type="ECO:0000313" key="2">
    <source>
        <dbReference type="EMBL" id="CAH8245104.1"/>
    </source>
</evidence>
<dbReference type="Pfam" id="PF01381">
    <property type="entry name" value="HTH_3"/>
    <property type="match status" value="1"/>
</dbReference>
<protein>
    <submittedName>
        <fullName evidence="2">XRE family transcriptional regulator</fullName>
    </submittedName>
</protein>
<organism evidence="2 3">
    <name type="scientific">Paenibacillus melissococcoides</name>
    <dbReference type="NCBI Taxonomy" id="2912268"/>
    <lineage>
        <taxon>Bacteria</taxon>
        <taxon>Bacillati</taxon>
        <taxon>Bacillota</taxon>
        <taxon>Bacilli</taxon>
        <taxon>Bacillales</taxon>
        <taxon>Paenibacillaceae</taxon>
        <taxon>Paenibacillus</taxon>
    </lineage>
</organism>
<proteinExistence type="predicted"/>
<dbReference type="PANTHER" id="PTHR33516:SF2">
    <property type="entry name" value="LEXA REPRESSOR-RELATED"/>
    <property type="match status" value="1"/>
</dbReference>
<dbReference type="CDD" id="cd06529">
    <property type="entry name" value="S24_LexA-like"/>
    <property type="match status" value="1"/>
</dbReference>
<dbReference type="RefSeq" id="WP_213430389.1">
    <property type="nucleotide sequence ID" value="NZ_AP031286.1"/>
</dbReference>
<dbReference type="PANTHER" id="PTHR33516">
    <property type="entry name" value="LEXA REPRESSOR"/>
    <property type="match status" value="1"/>
</dbReference>
<dbReference type="InterPro" id="IPR036286">
    <property type="entry name" value="LexA/Signal_pep-like_sf"/>
</dbReference>
<dbReference type="InterPro" id="IPR015927">
    <property type="entry name" value="Peptidase_S24_S26A/B/C"/>
</dbReference>
<dbReference type="SUPFAM" id="SSF51306">
    <property type="entry name" value="LexA/Signal peptidase"/>
    <property type="match status" value="1"/>
</dbReference>
<dbReference type="PROSITE" id="PS50943">
    <property type="entry name" value="HTH_CROC1"/>
    <property type="match status" value="1"/>
</dbReference>